<evidence type="ECO:0000313" key="2">
    <source>
        <dbReference type="EnsemblMetazoa" id="XP_016975449.1"/>
    </source>
</evidence>
<feature type="region of interest" description="Disordered" evidence="1">
    <location>
        <begin position="19"/>
        <end position="112"/>
    </location>
</feature>
<accession>A0A6P4EG00</accession>
<evidence type="ECO:0000256" key="1">
    <source>
        <dbReference type="SAM" id="MobiDB-lite"/>
    </source>
</evidence>
<dbReference type="GeneID" id="108041903"/>
<feature type="region of interest" description="Disordered" evidence="1">
    <location>
        <begin position="355"/>
        <end position="390"/>
    </location>
</feature>
<dbReference type="EnsemblMetazoa" id="XM_017119960.2">
    <property type="protein sequence ID" value="XP_016975449.1"/>
    <property type="gene ID" value="LOC108041903"/>
</dbReference>
<feature type="region of interest" description="Disordered" evidence="1">
    <location>
        <begin position="403"/>
        <end position="448"/>
    </location>
</feature>
<dbReference type="AlphaFoldDB" id="A0A6P4EG00"/>
<reference evidence="2" key="3">
    <citation type="submission" date="2025-05" db="UniProtKB">
        <authorList>
            <consortium name="EnsemblMetazoa"/>
        </authorList>
    </citation>
    <scope>IDENTIFICATION</scope>
</reference>
<dbReference type="RefSeq" id="XP_016975449.1">
    <property type="nucleotide sequence ID" value="XM_017119960.1"/>
</dbReference>
<dbReference type="PANTHER" id="PTHR14195">
    <property type="entry name" value="G PATCH DOMAIN CONTAINING PROTEIN 2"/>
    <property type="match status" value="1"/>
</dbReference>
<dbReference type="InterPro" id="IPR051189">
    <property type="entry name" value="Splicing_assoc_domain"/>
</dbReference>
<reference evidence="4" key="2">
    <citation type="submission" date="2025-04" db="UniProtKB">
        <authorList>
            <consortium name="RefSeq"/>
        </authorList>
    </citation>
    <scope>IDENTIFICATION</scope>
</reference>
<feature type="region of interest" description="Disordered" evidence="1">
    <location>
        <begin position="538"/>
        <end position="558"/>
    </location>
</feature>
<feature type="region of interest" description="Disordered" evidence="1">
    <location>
        <begin position="228"/>
        <end position="257"/>
    </location>
</feature>
<evidence type="ECO:0000313" key="3">
    <source>
        <dbReference type="Proteomes" id="UP001652680"/>
    </source>
</evidence>
<gene>
    <name evidence="4" type="primary">LOC108041903</name>
    <name evidence="2" type="synonym">108041903</name>
</gene>
<feature type="compositionally biased region" description="Basic residues" evidence="1">
    <location>
        <begin position="63"/>
        <end position="84"/>
    </location>
</feature>
<feature type="region of interest" description="Disordered" evidence="1">
    <location>
        <begin position="640"/>
        <end position="662"/>
    </location>
</feature>
<name>A0A6P4EG00_DRORH</name>
<feature type="compositionally biased region" description="Basic and acidic residues" evidence="1">
    <location>
        <begin position="416"/>
        <end position="425"/>
    </location>
</feature>
<feature type="compositionally biased region" description="Basic and acidic residues" evidence="1">
    <location>
        <begin position="287"/>
        <end position="312"/>
    </location>
</feature>
<organism evidence="4">
    <name type="scientific">Drosophila rhopaloa</name>
    <name type="common">Fruit fly</name>
    <dbReference type="NCBI Taxonomy" id="1041015"/>
    <lineage>
        <taxon>Eukaryota</taxon>
        <taxon>Metazoa</taxon>
        <taxon>Ecdysozoa</taxon>
        <taxon>Arthropoda</taxon>
        <taxon>Hexapoda</taxon>
        <taxon>Insecta</taxon>
        <taxon>Pterygota</taxon>
        <taxon>Neoptera</taxon>
        <taxon>Endopterygota</taxon>
        <taxon>Diptera</taxon>
        <taxon>Brachycera</taxon>
        <taxon>Muscomorpha</taxon>
        <taxon>Ephydroidea</taxon>
        <taxon>Drosophilidae</taxon>
        <taxon>Drosophila</taxon>
        <taxon>Sophophora</taxon>
    </lineage>
</organism>
<keyword evidence="3" id="KW-1185">Reference proteome</keyword>
<proteinExistence type="predicted"/>
<reference evidence="3" key="1">
    <citation type="journal article" date="2021" name="Elife">
        <title>Highly contiguous assemblies of 101 drosophilid genomes.</title>
        <authorList>
            <person name="Kim B.Y."/>
            <person name="Wang J.R."/>
            <person name="Miller D.E."/>
            <person name="Barmina O."/>
            <person name="Delaney E."/>
            <person name="Thompson A."/>
            <person name="Comeault A.A."/>
            <person name="Peede D."/>
            <person name="D'Agostino E.R."/>
            <person name="Pelaez J."/>
            <person name="Aguilar J.M."/>
            <person name="Haji D."/>
            <person name="Matsunaga T."/>
            <person name="Armstrong E.E."/>
            <person name="Zych M."/>
            <person name="Ogawa Y."/>
            <person name="Stamenkovic-Radak M."/>
            <person name="Jelic M."/>
            <person name="Veselinovic M.S."/>
            <person name="Tanaskovic M."/>
            <person name="Eric P."/>
            <person name="Gao J.J."/>
            <person name="Katoh T.K."/>
            <person name="Toda M.J."/>
            <person name="Watabe H."/>
            <person name="Watada M."/>
            <person name="Davis J.S."/>
            <person name="Moyle L.C."/>
            <person name="Manoli G."/>
            <person name="Bertolini E."/>
            <person name="Kostal V."/>
            <person name="Hawley R.S."/>
            <person name="Takahashi A."/>
            <person name="Jones C.D."/>
            <person name="Price D.K."/>
            <person name="Whiteman N."/>
            <person name="Kopp A."/>
            <person name="Matute D.R."/>
            <person name="Petrov D.A."/>
        </authorList>
    </citation>
    <scope>NUCLEOTIDE SEQUENCE [LARGE SCALE GENOMIC DNA]</scope>
</reference>
<sequence>MDQFSHDLTLALEETSLMDRASGVGRWGSRRRTRSTGNLPCAPQPTEDSSSSPTDTLNALGPHGHHHGHHHGPGHGHGHHHHTQPHPNANANVDGLDTYNLKLPASDSDEKAPLTLPGRMGALESDSLNETTFSPARFYKPNSRRKRKIKRMSMEFEFSKDSPHTFTESPLQPGLLSGTASGTIRKRLLKMDATGHRSHLFFCGKRKRSNRDRYHEQESVKLYAPPHSQAEEQHLQQHNHQQRMRPRSYSSTSKPLSDRLLPLNKGLLWKINRMAAQGQQAVPTQKTDNKDMELKGHQPEMEQLPKQRDVAKKLPPPNAEPASASLNSFSMDTIVPVADIDALLLSTPPAAPMLRKKAQVSGYSSSSSSKTHRRRRFHTLPQPPLQTQAQSMDCSELYDFLSSSSLSSSSDSEAEVGGHRRHDTDREGDDELTDWPGNEFGPGARYDPKRKLTKKSLLPQIRSDDTIGEDDTLMSGTEAGAVGMDPPPKSPAQLPECLQDLSRFQPAGVSEPIEILYACSEMETNAVGAMPAPRQIESEMSGETSNPFLSSSPPGQAQGQEVREIRAGCRRINGERPGFSIKMSVNERIARFLQDPQQTQIRLPDIELYEPDSMCNLATLYSLTMAVERGCTVLTKTRNTTQAVSVDRPQQGLQPRPDLFGDFKRRCYGEEEQLQQQLQQDPGQTQPQK</sequence>
<dbReference type="Proteomes" id="UP001652680">
    <property type="component" value="Unassembled WGS sequence"/>
</dbReference>
<evidence type="ECO:0000313" key="4">
    <source>
        <dbReference type="RefSeq" id="XP_016975449.1"/>
    </source>
</evidence>
<feature type="region of interest" description="Disordered" evidence="1">
    <location>
        <begin position="278"/>
        <end position="325"/>
    </location>
</feature>
<feature type="compositionally biased region" description="Polar residues" evidence="1">
    <location>
        <begin position="541"/>
        <end position="558"/>
    </location>
</feature>
<protein>
    <submittedName>
        <fullName evidence="4">Uncharacterized protein LOC108041903</fullName>
    </submittedName>
</protein>
<dbReference type="OrthoDB" id="6095487at2759"/>